<reference evidence="4" key="1">
    <citation type="submission" date="2019-09" db="EMBL/GenBank/DDBJ databases">
        <title>Draft genome information of white flower Hibiscus syriacus.</title>
        <authorList>
            <person name="Kim Y.-M."/>
        </authorList>
    </citation>
    <scope>NUCLEOTIDE SEQUENCE [LARGE SCALE GENOMIC DNA]</scope>
    <source>
        <strain evidence="4">YM2019G1</strain>
    </source>
</reference>
<organism evidence="4 5">
    <name type="scientific">Hibiscus syriacus</name>
    <name type="common">Rose of Sharon</name>
    <dbReference type="NCBI Taxonomy" id="106335"/>
    <lineage>
        <taxon>Eukaryota</taxon>
        <taxon>Viridiplantae</taxon>
        <taxon>Streptophyta</taxon>
        <taxon>Embryophyta</taxon>
        <taxon>Tracheophyta</taxon>
        <taxon>Spermatophyta</taxon>
        <taxon>Magnoliopsida</taxon>
        <taxon>eudicotyledons</taxon>
        <taxon>Gunneridae</taxon>
        <taxon>Pentapetalae</taxon>
        <taxon>rosids</taxon>
        <taxon>malvids</taxon>
        <taxon>Malvales</taxon>
        <taxon>Malvaceae</taxon>
        <taxon>Malvoideae</taxon>
        <taxon>Hibiscus</taxon>
    </lineage>
</organism>
<comment type="caution">
    <text evidence="4">The sequence shown here is derived from an EMBL/GenBank/DDBJ whole genome shotgun (WGS) entry which is preliminary data.</text>
</comment>
<dbReference type="EMBL" id="VEPZ02001776">
    <property type="protein sequence ID" value="KAE8655709.1"/>
    <property type="molecule type" value="Genomic_DNA"/>
</dbReference>
<dbReference type="GO" id="GO:0072699">
    <property type="term" value="P:protein localization to cortical microtubule cytoskeleton"/>
    <property type="evidence" value="ECO:0007669"/>
    <property type="project" value="TreeGrafter"/>
</dbReference>
<feature type="compositionally biased region" description="Polar residues" evidence="3">
    <location>
        <begin position="1"/>
        <end position="10"/>
    </location>
</feature>
<accession>A0A6A2XBG9</accession>
<evidence type="ECO:0000313" key="4">
    <source>
        <dbReference type="EMBL" id="KAE8655709.1"/>
    </source>
</evidence>
<dbReference type="Proteomes" id="UP000436088">
    <property type="component" value="Unassembled WGS sequence"/>
</dbReference>
<feature type="region of interest" description="Disordered" evidence="3">
    <location>
        <begin position="26"/>
        <end position="61"/>
    </location>
</feature>
<evidence type="ECO:0000256" key="2">
    <source>
        <dbReference type="SAM" id="Coils"/>
    </source>
</evidence>
<feature type="region of interest" description="Disordered" evidence="3">
    <location>
        <begin position="1"/>
        <end position="20"/>
    </location>
</feature>
<evidence type="ECO:0000256" key="3">
    <source>
        <dbReference type="SAM" id="MobiDB-lite"/>
    </source>
</evidence>
<feature type="compositionally biased region" description="Basic and acidic residues" evidence="3">
    <location>
        <begin position="418"/>
        <end position="429"/>
    </location>
</feature>
<protein>
    <submittedName>
        <fullName evidence="4">Detected protein of confused Function</fullName>
    </submittedName>
</protein>
<evidence type="ECO:0000313" key="5">
    <source>
        <dbReference type="Proteomes" id="UP000436088"/>
    </source>
</evidence>
<feature type="compositionally biased region" description="Basic and acidic residues" evidence="3">
    <location>
        <begin position="51"/>
        <end position="61"/>
    </location>
</feature>
<keyword evidence="5" id="KW-1185">Reference proteome</keyword>
<keyword evidence="1 2" id="KW-0175">Coiled coil</keyword>
<feature type="compositionally biased region" description="Low complexity" evidence="3">
    <location>
        <begin position="401"/>
        <end position="411"/>
    </location>
</feature>
<dbReference type="GO" id="GO:0055028">
    <property type="term" value="C:cortical microtubule"/>
    <property type="evidence" value="ECO:0007669"/>
    <property type="project" value="TreeGrafter"/>
</dbReference>
<dbReference type="PANTHER" id="PTHR31342">
    <property type="entry name" value="PROTEIN CHUP1, CHLOROPLASTIC"/>
    <property type="match status" value="1"/>
</dbReference>
<name>A0A6A2XBG9_HIBSY</name>
<dbReference type="AlphaFoldDB" id="A0A6A2XBG9"/>
<feature type="region of interest" description="Disordered" evidence="3">
    <location>
        <begin position="390"/>
        <end position="450"/>
    </location>
</feature>
<feature type="coiled-coil region" evidence="2">
    <location>
        <begin position="61"/>
        <end position="271"/>
    </location>
</feature>
<evidence type="ECO:0000256" key="1">
    <source>
        <dbReference type="ARBA" id="ARBA00023054"/>
    </source>
</evidence>
<dbReference type="PANTHER" id="PTHR31342:SF4">
    <property type="entry name" value="ACTIN BINDING PROTEIN FAMILY"/>
    <property type="match status" value="1"/>
</dbReference>
<dbReference type="InterPro" id="IPR040265">
    <property type="entry name" value="CHUP1/IPGA1-like"/>
</dbReference>
<sequence length="494" mass="56579">MSMQRTSVDNASFDLSPRNKDVGDVFLSPEYSDNIGSSPNLETETPVLDLDNPRDFRSADKDDYEQEIKYLRNMVRMLSEKERNLEIQLLEYYGLKEQETAVLELQNQLKINKMEAKIFTRRIESLQSENQRLEAQVSDHARVIAELEAARSKIKVFKRKLRQDAEQSREQILSLQKRVSRLQEQELKAAATNQDSESNLQRLKVLEVEAEELREANRRLQLENSQLSQKLQSTKILADSDNPEAETSEMMNNLREENQKLTNQNEKLKAQKFTDVEELMYLRWVNACLRYELKNNKPRAGKRSRDLSKTLSPRSEARAKKLVLEYAKAEATIADKGKTNNTDSDCDQWLNSSPQPSIAIDYSSGDNSSTSKPVNKTKFFKKLRKLLRGKDTSKTDEDAESPTSKSSSTTSLDIPRGSTKDPEKFRRNSDFGSYGFKRLMSGKDDDLESPVETQKFYQDSDSILKSDLFKFSEVLKQPAPKPGKGKIQKAASIK</sequence>
<gene>
    <name evidence="4" type="ORF">F3Y22_tig00117021pilonHSYRG00253</name>
</gene>
<feature type="compositionally biased region" description="Polar residues" evidence="3">
    <location>
        <begin position="34"/>
        <end position="43"/>
    </location>
</feature>
<proteinExistence type="predicted"/>